<dbReference type="EMBL" id="CDGG01000001">
    <property type="protein sequence ID" value="CEI84429.1"/>
    <property type="molecule type" value="Genomic_DNA"/>
</dbReference>
<dbReference type="Proteomes" id="UP000040453">
    <property type="component" value="Unassembled WGS sequence"/>
</dbReference>
<proteinExistence type="predicted"/>
<dbReference type="STRING" id="545501.BN997_04377"/>
<dbReference type="InterPro" id="IPR019241">
    <property type="entry name" value="DUF2197"/>
</dbReference>
<evidence type="ECO:0000313" key="1">
    <source>
        <dbReference type="EMBL" id="CEI84429.1"/>
    </source>
</evidence>
<evidence type="ECO:0000313" key="2">
    <source>
        <dbReference type="Proteomes" id="UP000040453"/>
    </source>
</evidence>
<accession>A0A0A1MY32</accession>
<dbReference type="AlphaFoldDB" id="A0A0A1MY32"/>
<gene>
    <name evidence="1" type="ORF">BN997_04377</name>
</gene>
<protein>
    <recommendedName>
        <fullName evidence="3">DUF2197 domain-containing protein</fullName>
    </recommendedName>
</protein>
<dbReference type="Pfam" id="PF09963">
    <property type="entry name" value="DUF2197"/>
    <property type="match status" value="1"/>
</dbReference>
<reference evidence="1 2" key="1">
    <citation type="submission" date="2014-11" db="EMBL/GenBank/DDBJ databases">
        <authorList>
            <person name="Urmite Genomes Urmite Genomes"/>
        </authorList>
    </citation>
    <scope>NUCLEOTIDE SEQUENCE [LARGE SCALE GENOMIC DNA]</scope>
    <source>
        <strain evidence="1 2">Oc5</strain>
    </source>
</reference>
<sequence length="67" mass="8133">MQVKCTICDKVEEIENNSPHAKRLRNRRKNIHLCTTCYDRIEENTKKRLATGKFRFYQEEKKVDDFL</sequence>
<evidence type="ECO:0008006" key="3">
    <source>
        <dbReference type="Google" id="ProtNLM"/>
    </source>
</evidence>
<name>A0A0A1MY32_9BACI</name>
<dbReference type="RefSeq" id="WP_042535247.1">
    <property type="nucleotide sequence ID" value="NZ_CAXOIH010000001.1"/>
</dbReference>
<organism evidence="1 2">
    <name type="scientific">Oceanobacillus oncorhynchi</name>
    <dbReference type="NCBI Taxonomy" id="545501"/>
    <lineage>
        <taxon>Bacteria</taxon>
        <taxon>Bacillati</taxon>
        <taxon>Bacillota</taxon>
        <taxon>Bacilli</taxon>
        <taxon>Bacillales</taxon>
        <taxon>Bacillaceae</taxon>
        <taxon>Oceanobacillus</taxon>
    </lineage>
</organism>
<dbReference type="OrthoDB" id="2989868at2"/>
<keyword evidence="2" id="KW-1185">Reference proteome</keyword>